<evidence type="ECO:0000256" key="3">
    <source>
        <dbReference type="ARBA" id="ARBA00022989"/>
    </source>
</evidence>
<keyword evidence="6" id="KW-1185">Reference proteome</keyword>
<feature type="transmembrane region" description="Helical" evidence="5">
    <location>
        <begin position="236"/>
        <end position="255"/>
    </location>
</feature>
<dbReference type="PANTHER" id="PTHR43243">
    <property type="entry name" value="INNER MEMBRANE TRANSPORTER YGJI-RELATED"/>
    <property type="match status" value="1"/>
</dbReference>
<evidence type="ECO:0000256" key="4">
    <source>
        <dbReference type="ARBA" id="ARBA00023136"/>
    </source>
</evidence>
<sequence length="564" mass="60825">MSLIQWLRDFLSSICRRKPVQQGVGSTPLNRCLGVADLTMIGVGTMVGSGAFLLPGQIAGVVAGPISLLTFFISGLIALLAGFCCTECALQIPETGGSYSFVYATLGEMVAFFIGWISAGERIFALAATAQVWSSYFDEALGGYIQNATVKFVLGGEEWDAPLLSSYPDFVAGLVILASCALISTGTNVFSKVNNAFVLSTLLTLILVFVVAMIHADFSYLLEHGFAPRGVGREEVVASIVSAYIGYAGFEAIALSAEEAKGQSKDLLMGLLAAFGISMLVYMAGSLSITVLTEYSNINLKAPFEAVFNELDGLRWIKYIVAIGALCSITGGALNLSYSLTRFIYPMSRDGLLPAMLSKTHEKTKTPILATVLGACFSIVFGVFVDIKFLIQVSSMLFTLETASIMFAVVILRYTPTTQTGRMEVDGKDEGCFKEGLSSPQVNQRQSFKEVKSLRGPKQESHADIIDAERGHSMRASLINRASTSLLQWIRKHPTRSVILCLCLHGTLQFLFMGLLNFNLEDLLGASDPPLVLGVVISGSLSVVVCCPLLLLPQYKEELLFKVI</sequence>
<evidence type="ECO:0000256" key="1">
    <source>
        <dbReference type="ARBA" id="ARBA00004141"/>
    </source>
</evidence>
<dbReference type="PANTHER" id="PTHR43243:SF20">
    <property type="entry name" value="CATIONIC AMINO ACID TRANSPORTER 3"/>
    <property type="match status" value="1"/>
</dbReference>
<dbReference type="Gene3D" id="1.20.1740.10">
    <property type="entry name" value="Amino acid/polyamine transporter I"/>
    <property type="match status" value="1"/>
</dbReference>
<gene>
    <name evidence="7" type="primary">LOC110976210</name>
</gene>
<dbReference type="KEGG" id="aplc:110976210"/>
<feature type="transmembrane region" description="Helical" evidence="5">
    <location>
        <begin position="366"/>
        <end position="385"/>
    </location>
</feature>
<accession>A0A8B7XYY7</accession>
<keyword evidence="2 5" id="KW-0812">Transmembrane</keyword>
<evidence type="ECO:0000256" key="2">
    <source>
        <dbReference type="ARBA" id="ARBA00022692"/>
    </source>
</evidence>
<feature type="transmembrane region" description="Helical" evidence="5">
    <location>
        <begin position="530"/>
        <end position="552"/>
    </location>
</feature>
<organism evidence="6 7">
    <name type="scientific">Acanthaster planci</name>
    <name type="common">Crown-of-thorns starfish</name>
    <dbReference type="NCBI Taxonomy" id="133434"/>
    <lineage>
        <taxon>Eukaryota</taxon>
        <taxon>Metazoa</taxon>
        <taxon>Echinodermata</taxon>
        <taxon>Eleutherozoa</taxon>
        <taxon>Asterozoa</taxon>
        <taxon>Asteroidea</taxon>
        <taxon>Valvatacea</taxon>
        <taxon>Valvatida</taxon>
        <taxon>Acanthasteridae</taxon>
        <taxon>Acanthaster</taxon>
    </lineage>
</organism>
<reference evidence="7" key="1">
    <citation type="submission" date="2025-08" db="UniProtKB">
        <authorList>
            <consortium name="RefSeq"/>
        </authorList>
    </citation>
    <scope>IDENTIFICATION</scope>
</reference>
<feature type="transmembrane region" description="Helical" evidence="5">
    <location>
        <begin position="267"/>
        <end position="292"/>
    </location>
</feature>
<dbReference type="InterPro" id="IPR002293">
    <property type="entry name" value="AA/rel_permease1"/>
</dbReference>
<feature type="transmembrane region" description="Helical" evidence="5">
    <location>
        <begin position="197"/>
        <end position="216"/>
    </location>
</feature>
<evidence type="ECO:0000313" key="6">
    <source>
        <dbReference type="Proteomes" id="UP000694845"/>
    </source>
</evidence>
<dbReference type="Proteomes" id="UP000694845">
    <property type="component" value="Unplaced"/>
</dbReference>
<dbReference type="OrthoDB" id="3900342at2759"/>
<keyword evidence="4 5" id="KW-0472">Membrane</keyword>
<feature type="transmembrane region" description="Helical" evidence="5">
    <location>
        <begin position="498"/>
        <end position="518"/>
    </location>
</feature>
<comment type="subcellular location">
    <subcellularLocation>
        <location evidence="1">Membrane</location>
        <topology evidence="1">Multi-pass membrane protein</topology>
    </subcellularLocation>
</comment>
<dbReference type="Pfam" id="PF13520">
    <property type="entry name" value="AA_permease_2"/>
    <property type="match status" value="1"/>
</dbReference>
<evidence type="ECO:0000256" key="5">
    <source>
        <dbReference type="SAM" id="Phobius"/>
    </source>
</evidence>
<keyword evidence="3 5" id="KW-1133">Transmembrane helix</keyword>
<feature type="transmembrane region" description="Helical" evidence="5">
    <location>
        <begin position="391"/>
        <end position="414"/>
    </location>
</feature>
<feature type="transmembrane region" description="Helical" evidence="5">
    <location>
        <begin position="170"/>
        <end position="190"/>
    </location>
</feature>
<dbReference type="GeneID" id="110976210"/>
<dbReference type="GO" id="GO:0015171">
    <property type="term" value="F:amino acid transmembrane transporter activity"/>
    <property type="evidence" value="ECO:0007669"/>
    <property type="project" value="TreeGrafter"/>
</dbReference>
<name>A0A8B7XYY7_ACAPL</name>
<dbReference type="GO" id="GO:0005886">
    <property type="term" value="C:plasma membrane"/>
    <property type="evidence" value="ECO:0007669"/>
    <property type="project" value="TreeGrafter"/>
</dbReference>
<feature type="transmembrane region" description="Helical" evidence="5">
    <location>
        <begin position="319"/>
        <end position="345"/>
    </location>
</feature>
<feature type="transmembrane region" description="Helical" evidence="5">
    <location>
        <begin position="66"/>
        <end position="89"/>
    </location>
</feature>
<dbReference type="RefSeq" id="XP_022084986.1">
    <property type="nucleotide sequence ID" value="XM_022229294.1"/>
</dbReference>
<protein>
    <submittedName>
        <fullName evidence="7">Cationic amino acid transporter 4-like</fullName>
    </submittedName>
</protein>
<dbReference type="OMA" id="IFAVRIY"/>
<evidence type="ECO:0000313" key="7">
    <source>
        <dbReference type="RefSeq" id="XP_022084986.1"/>
    </source>
</evidence>
<dbReference type="AlphaFoldDB" id="A0A8B7XYY7"/>
<feature type="transmembrane region" description="Helical" evidence="5">
    <location>
        <begin position="101"/>
        <end position="119"/>
    </location>
</feature>
<proteinExistence type="predicted"/>